<feature type="domain" description="G-protein coupled receptors family 1 profile" evidence="10">
    <location>
        <begin position="54"/>
        <end position="344"/>
    </location>
</feature>
<evidence type="ECO:0000256" key="2">
    <source>
        <dbReference type="ARBA" id="ARBA00010663"/>
    </source>
</evidence>
<feature type="transmembrane region" description="Helical" evidence="9">
    <location>
        <begin position="152"/>
        <end position="174"/>
    </location>
</feature>
<dbReference type="GO" id="GO:0004983">
    <property type="term" value="F:neuropeptide Y receptor activity"/>
    <property type="evidence" value="ECO:0007669"/>
    <property type="project" value="InterPro"/>
</dbReference>
<feature type="transmembrane region" description="Helical" evidence="9">
    <location>
        <begin position="199"/>
        <end position="223"/>
    </location>
</feature>
<keyword evidence="6 9" id="KW-0472">Membrane</keyword>
<accession>A0A5E4N0S6</accession>
<dbReference type="InterPro" id="IPR017452">
    <property type="entry name" value="GPCR_Rhodpsn_7TM"/>
</dbReference>
<protein>
    <submittedName>
        <fullName evidence="11">Neuropeptide Y receptor family,G protein-coupled receptor, rhodopsin-like,GPCR, rhodopsin-like, 7TM</fullName>
    </submittedName>
</protein>
<reference evidence="11 12" key="1">
    <citation type="submission" date="2019-08" db="EMBL/GenBank/DDBJ databases">
        <authorList>
            <person name="Alioto T."/>
            <person name="Alioto T."/>
            <person name="Gomez Garrido J."/>
        </authorList>
    </citation>
    <scope>NUCLEOTIDE SEQUENCE [LARGE SCALE GENOMIC DNA]</scope>
</reference>
<name>A0A5E4N0S6_9HEMI</name>
<dbReference type="OrthoDB" id="9880339at2759"/>
<feature type="transmembrane region" description="Helical" evidence="9">
    <location>
        <begin position="284"/>
        <end position="308"/>
    </location>
</feature>
<feature type="transmembrane region" description="Helical" evidence="9">
    <location>
        <begin position="43"/>
        <end position="63"/>
    </location>
</feature>
<keyword evidence="5" id="KW-0297">G-protein coupled receptor</keyword>
<proteinExistence type="inferred from homology"/>
<keyword evidence="7 11" id="KW-0675">Receptor</keyword>
<dbReference type="InterPro" id="IPR000611">
    <property type="entry name" value="NPY_rcpt"/>
</dbReference>
<dbReference type="Proteomes" id="UP000325440">
    <property type="component" value="Unassembled WGS sequence"/>
</dbReference>
<dbReference type="PRINTS" id="PR01012">
    <property type="entry name" value="NRPEPTIDEYR"/>
</dbReference>
<dbReference type="PANTHER" id="PTHR45695">
    <property type="entry name" value="LEUCOKININ RECEPTOR-RELATED"/>
    <property type="match status" value="1"/>
</dbReference>
<comment type="subcellular location">
    <subcellularLocation>
        <location evidence="1">Membrane</location>
        <topology evidence="1">Multi-pass membrane protein</topology>
    </subcellularLocation>
</comment>
<dbReference type="InterPro" id="IPR000276">
    <property type="entry name" value="GPCR_Rhodpsn"/>
</dbReference>
<dbReference type="CDD" id="cd00637">
    <property type="entry name" value="7tm_classA_rhodopsin-like"/>
    <property type="match status" value="1"/>
</dbReference>
<dbReference type="PRINTS" id="PR00237">
    <property type="entry name" value="GPCRRHODOPSN"/>
</dbReference>
<dbReference type="Gene3D" id="1.20.1070.10">
    <property type="entry name" value="Rhodopsin 7-helix transmembrane proteins"/>
    <property type="match status" value="1"/>
</dbReference>
<organism evidence="11 12">
    <name type="scientific">Cinara cedri</name>
    <dbReference type="NCBI Taxonomy" id="506608"/>
    <lineage>
        <taxon>Eukaryota</taxon>
        <taxon>Metazoa</taxon>
        <taxon>Ecdysozoa</taxon>
        <taxon>Arthropoda</taxon>
        <taxon>Hexapoda</taxon>
        <taxon>Insecta</taxon>
        <taxon>Pterygota</taxon>
        <taxon>Neoptera</taxon>
        <taxon>Paraneoptera</taxon>
        <taxon>Hemiptera</taxon>
        <taxon>Sternorrhyncha</taxon>
        <taxon>Aphidomorpha</taxon>
        <taxon>Aphidoidea</taxon>
        <taxon>Aphididae</taxon>
        <taxon>Lachninae</taxon>
        <taxon>Cinara</taxon>
    </lineage>
</organism>
<dbReference type="EMBL" id="CABPRJ010001466">
    <property type="protein sequence ID" value="VVC38272.1"/>
    <property type="molecule type" value="Genomic_DNA"/>
</dbReference>
<dbReference type="AlphaFoldDB" id="A0A5E4N0S6"/>
<comment type="similarity">
    <text evidence="2">Belongs to the G-protein coupled receptor 1 family.</text>
</comment>
<dbReference type="PANTHER" id="PTHR45695:SF37">
    <property type="entry name" value="FREE FATTY ACID RECEPTOR 4-LIKE"/>
    <property type="match status" value="1"/>
</dbReference>
<sequence length="419" mass="47590">MSLFNTSYLLGNDTVGGWGTRYFFTFYSEFGDEKTESVVETTVLMAIFTASVVTNVSIAWAVLRYREMRTVTNCFLLNLTVADLLFAATTPALAYVRIMSSWPYGDFVCRLFPYSQLVCGFVLLWTLTLISMDRYRCIVVPPYRSRLTPRRAAVLTMFTWLIALAVYMPVPFWFHEQAVQDGTINVCTLVFPKYDTFKLSIVFTVSVVLLSGVLPLSLFIFYYQRIFHKLNKTRRRIEHSAMHHVTAMSQNSLSPHNDGAVPQPQVLIRHEELRYKKHVRVVRVLLINVIAVLVMWLPITVVVCLIYVDGSRATEDTDFFLRSHHFIMGLLLALINTVVNPILYGVMSENFRKCFARLWFISKRRRALDRELLDNISKGGGRTPSNGHCNSMLQPGSSASVVELPVAAIASTSSANGCW</sequence>
<dbReference type="SUPFAM" id="SSF81321">
    <property type="entry name" value="Family A G protein-coupled receptor-like"/>
    <property type="match status" value="1"/>
</dbReference>
<dbReference type="Pfam" id="PF00001">
    <property type="entry name" value="7tm_1"/>
    <property type="match status" value="1"/>
</dbReference>
<keyword evidence="4 9" id="KW-1133">Transmembrane helix</keyword>
<evidence type="ECO:0000313" key="12">
    <source>
        <dbReference type="Proteomes" id="UP000325440"/>
    </source>
</evidence>
<evidence type="ECO:0000256" key="7">
    <source>
        <dbReference type="ARBA" id="ARBA00023170"/>
    </source>
</evidence>
<evidence type="ECO:0000256" key="6">
    <source>
        <dbReference type="ARBA" id="ARBA00023136"/>
    </source>
</evidence>
<feature type="transmembrane region" description="Helical" evidence="9">
    <location>
        <begin position="328"/>
        <end position="347"/>
    </location>
</feature>
<evidence type="ECO:0000256" key="8">
    <source>
        <dbReference type="ARBA" id="ARBA00023224"/>
    </source>
</evidence>
<evidence type="ECO:0000256" key="3">
    <source>
        <dbReference type="ARBA" id="ARBA00022692"/>
    </source>
</evidence>
<feature type="transmembrane region" description="Helical" evidence="9">
    <location>
        <begin position="111"/>
        <end position="131"/>
    </location>
</feature>
<dbReference type="PROSITE" id="PS50262">
    <property type="entry name" value="G_PROTEIN_RECEP_F1_2"/>
    <property type="match status" value="1"/>
</dbReference>
<gene>
    <name evidence="11" type="ORF">CINCED_3A009609</name>
</gene>
<keyword evidence="12" id="KW-1185">Reference proteome</keyword>
<evidence type="ECO:0000313" key="11">
    <source>
        <dbReference type="EMBL" id="VVC38272.1"/>
    </source>
</evidence>
<evidence type="ECO:0000256" key="9">
    <source>
        <dbReference type="SAM" id="Phobius"/>
    </source>
</evidence>
<keyword evidence="8" id="KW-0807">Transducer</keyword>
<evidence type="ECO:0000259" key="10">
    <source>
        <dbReference type="PROSITE" id="PS50262"/>
    </source>
</evidence>
<keyword evidence="3 9" id="KW-0812">Transmembrane</keyword>
<evidence type="ECO:0000256" key="5">
    <source>
        <dbReference type="ARBA" id="ARBA00023040"/>
    </source>
</evidence>
<evidence type="ECO:0000256" key="4">
    <source>
        <dbReference type="ARBA" id="ARBA00022989"/>
    </source>
</evidence>
<evidence type="ECO:0000256" key="1">
    <source>
        <dbReference type="ARBA" id="ARBA00004141"/>
    </source>
</evidence>
<feature type="transmembrane region" description="Helical" evidence="9">
    <location>
        <begin position="75"/>
        <end position="99"/>
    </location>
</feature>
<dbReference type="GO" id="GO:0005886">
    <property type="term" value="C:plasma membrane"/>
    <property type="evidence" value="ECO:0007669"/>
    <property type="project" value="TreeGrafter"/>
</dbReference>